<dbReference type="Proteomes" id="UP000095413">
    <property type="component" value="Unassembled WGS sequence"/>
</dbReference>
<dbReference type="InterPro" id="IPR038157">
    <property type="entry name" value="FeoA_core_dom"/>
</dbReference>
<evidence type="ECO:0000313" key="10">
    <source>
        <dbReference type="Proteomes" id="UP000285839"/>
    </source>
</evidence>
<dbReference type="RefSeq" id="WP_055056968.1">
    <property type="nucleotide sequence ID" value="NZ_CZBA01000028.1"/>
</dbReference>
<evidence type="ECO:0000313" key="9">
    <source>
        <dbReference type="Proteomes" id="UP000284644"/>
    </source>
</evidence>
<organism evidence="4 8">
    <name type="scientific">Blautia obeum</name>
    <dbReference type="NCBI Taxonomy" id="40520"/>
    <lineage>
        <taxon>Bacteria</taxon>
        <taxon>Bacillati</taxon>
        <taxon>Bacillota</taxon>
        <taxon>Clostridia</taxon>
        <taxon>Lachnospirales</taxon>
        <taxon>Lachnospiraceae</taxon>
        <taxon>Blautia</taxon>
    </lineage>
</organism>
<dbReference type="EMBL" id="QROS01000007">
    <property type="protein sequence ID" value="RHL46766.1"/>
    <property type="molecule type" value="Genomic_DNA"/>
</dbReference>
<dbReference type="InterPro" id="IPR007167">
    <property type="entry name" value="Fe-transptr_FeoA-like"/>
</dbReference>
<dbReference type="InterPro" id="IPR008988">
    <property type="entry name" value="Transcriptional_repressor_C"/>
</dbReference>
<keyword evidence="2" id="KW-1133">Transmembrane helix</keyword>
<dbReference type="EMBL" id="QSJW01000004">
    <property type="protein sequence ID" value="RHE13036.1"/>
    <property type="molecule type" value="Genomic_DNA"/>
</dbReference>
<evidence type="ECO:0000313" key="8">
    <source>
        <dbReference type="Proteomes" id="UP000095413"/>
    </source>
</evidence>
<accession>A0A174SS48</accession>
<dbReference type="Proteomes" id="UP000285839">
    <property type="component" value="Unassembled WGS sequence"/>
</dbReference>
<dbReference type="EMBL" id="CZBA01000028">
    <property type="protein sequence ID" value="CUP99546.1"/>
    <property type="molecule type" value="Genomic_DNA"/>
</dbReference>
<evidence type="ECO:0000256" key="1">
    <source>
        <dbReference type="ARBA" id="ARBA00023004"/>
    </source>
</evidence>
<dbReference type="AlphaFoldDB" id="A0A174SS48"/>
<dbReference type="Gene3D" id="2.30.30.90">
    <property type="match status" value="1"/>
</dbReference>
<keyword evidence="2" id="KW-0812">Transmembrane</keyword>
<dbReference type="SMART" id="SM00899">
    <property type="entry name" value="FeoA"/>
    <property type="match status" value="1"/>
</dbReference>
<dbReference type="Pfam" id="PF04023">
    <property type="entry name" value="FeoA"/>
    <property type="match status" value="1"/>
</dbReference>
<evidence type="ECO:0000313" key="5">
    <source>
        <dbReference type="EMBL" id="RGR47700.1"/>
    </source>
</evidence>
<dbReference type="EMBL" id="QRUH01000010">
    <property type="protein sequence ID" value="RGR47700.1"/>
    <property type="molecule type" value="Genomic_DNA"/>
</dbReference>
<reference evidence="4 8" key="1">
    <citation type="submission" date="2015-09" db="EMBL/GenBank/DDBJ databases">
        <authorList>
            <consortium name="Pathogen Informatics"/>
        </authorList>
    </citation>
    <scope>NUCLEOTIDE SEQUENCE [LARGE SCALE GENOMIC DNA]</scope>
    <source>
        <strain evidence="4 8">2789STDY5834921</strain>
    </source>
</reference>
<evidence type="ECO:0000259" key="3">
    <source>
        <dbReference type="SMART" id="SM00899"/>
    </source>
</evidence>
<keyword evidence="2" id="KW-0472">Membrane</keyword>
<dbReference type="Proteomes" id="UP000285897">
    <property type="component" value="Unassembled WGS sequence"/>
</dbReference>
<evidence type="ECO:0000313" key="11">
    <source>
        <dbReference type="Proteomes" id="UP000285897"/>
    </source>
</evidence>
<dbReference type="OrthoDB" id="5984at2"/>
<protein>
    <submittedName>
        <fullName evidence="4">FeoA domain</fullName>
    </submittedName>
    <submittedName>
        <fullName evidence="5">Ferrous iron transport protein A</fullName>
    </submittedName>
</protein>
<dbReference type="SUPFAM" id="SSF50037">
    <property type="entry name" value="C-terminal domain of transcriptional repressors"/>
    <property type="match status" value="1"/>
</dbReference>
<name>A0A174SS48_9FIRM</name>
<evidence type="ECO:0000313" key="7">
    <source>
        <dbReference type="EMBL" id="RHL46766.1"/>
    </source>
</evidence>
<proteinExistence type="predicted"/>
<evidence type="ECO:0000256" key="2">
    <source>
        <dbReference type="SAM" id="Phobius"/>
    </source>
</evidence>
<keyword evidence="1" id="KW-0408">Iron</keyword>
<gene>
    <name evidence="7" type="ORF">DW021_11195</name>
    <name evidence="6" type="ORF">DW767_06600</name>
    <name evidence="5" type="ORF">DWY46_12760</name>
    <name evidence="4" type="ORF">ERS852533_03341</name>
</gene>
<sequence length="71" mass="8040">MPLNLADINTPYHIQKICGPEDQRHYLESLGLVENAVICILSSFFGYYVIRIKESKIGISKELAKMIIVSD</sequence>
<feature type="transmembrane region" description="Helical" evidence="2">
    <location>
        <begin position="30"/>
        <end position="50"/>
    </location>
</feature>
<dbReference type="GO" id="GO:0046914">
    <property type="term" value="F:transition metal ion binding"/>
    <property type="evidence" value="ECO:0007669"/>
    <property type="project" value="InterPro"/>
</dbReference>
<feature type="domain" description="Ferrous iron transporter FeoA-like" evidence="3">
    <location>
        <begin position="1"/>
        <end position="71"/>
    </location>
</feature>
<evidence type="ECO:0000313" key="4">
    <source>
        <dbReference type="EMBL" id="CUP99546.1"/>
    </source>
</evidence>
<evidence type="ECO:0000313" key="6">
    <source>
        <dbReference type="EMBL" id="RHE13036.1"/>
    </source>
</evidence>
<dbReference type="Proteomes" id="UP000284644">
    <property type="component" value="Unassembled WGS sequence"/>
</dbReference>
<reference evidence="9 10" key="2">
    <citation type="submission" date="2018-08" db="EMBL/GenBank/DDBJ databases">
        <title>A genome reference for cultivated species of the human gut microbiota.</title>
        <authorList>
            <person name="Zou Y."/>
            <person name="Xue W."/>
            <person name="Luo G."/>
        </authorList>
    </citation>
    <scope>NUCLEOTIDE SEQUENCE [LARGE SCALE GENOMIC DNA]</scope>
    <source>
        <strain evidence="5 10">AF25-21</strain>
        <strain evidence="7 11">AF37-6AC</strain>
        <strain evidence="6 9">AM29-25AC</strain>
    </source>
</reference>